<dbReference type="AlphaFoldDB" id="A0A255Z986"/>
<keyword evidence="1 2" id="KW-0732">Signal</keyword>
<dbReference type="Proteomes" id="UP000216605">
    <property type="component" value="Unassembled WGS sequence"/>
</dbReference>
<dbReference type="EMBL" id="NOXV01000243">
    <property type="protein sequence ID" value="OYQ37971.1"/>
    <property type="molecule type" value="Genomic_DNA"/>
</dbReference>
<dbReference type="InterPro" id="IPR029046">
    <property type="entry name" value="LolA/LolB/LppX"/>
</dbReference>
<evidence type="ECO:0008006" key="5">
    <source>
        <dbReference type="Google" id="ProtNLM"/>
    </source>
</evidence>
<dbReference type="Pfam" id="PF03548">
    <property type="entry name" value="LolA"/>
    <property type="match status" value="1"/>
</dbReference>
<evidence type="ECO:0000256" key="1">
    <source>
        <dbReference type="ARBA" id="ARBA00022729"/>
    </source>
</evidence>
<comment type="caution">
    <text evidence="3">The sequence shown here is derived from an EMBL/GenBank/DDBJ whole genome shotgun (WGS) entry which is preliminary data.</text>
</comment>
<protein>
    <recommendedName>
        <fullName evidence="5">Outer membrane lipoprotein carrier protein LolA</fullName>
    </recommendedName>
</protein>
<dbReference type="RefSeq" id="WP_094414004.1">
    <property type="nucleotide sequence ID" value="NZ_NOXV01000243.1"/>
</dbReference>
<evidence type="ECO:0000313" key="4">
    <source>
        <dbReference type="Proteomes" id="UP000216605"/>
    </source>
</evidence>
<feature type="chain" id="PRO_5012445846" description="Outer membrane lipoprotein carrier protein LolA" evidence="2">
    <location>
        <begin position="20"/>
        <end position="214"/>
    </location>
</feature>
<evidence type="ECO:0000313" key="3">
    <source>
        <dbReference type="EMBL" id="OYQ37971.1"/>
    </source>
</evidence>
<name>A0A255Z986_9FLAO</name>
<dbReference type="Gene3D" id="2.50.20.10">
    <property type="entry name" value="Lipoprotein localisation LolA/LolB/LppX"/>
    <property type="match status" value="1"/>
</dbReference>
<keyword evidence="4" id="KW-1185">Reference proteome</keyword>
<feature type="signal peptide" evidence="2">
    <location>
        <begin position="1"/>
        <end position="19"/>
    </location>
</feature>
<dbReference type="OrthoDB" id="1491557at2"/>
<dbReference type="CDD" id="cd16325">
    <property type="entry name" value="LolA"/>
    <property type="match status" value="1"/>
</dbReference>
<evidence type="ECO:0000256" key="2">
    <source>
        <dbReference type="SAM" id="SignalP"/>
    </source>
</evidence>
<dbReference type="InterPro" id="IPR004564">
    <property type="entry name" value="OM_lipoprot_carrier_LolA-like"/>
</dbReference>
<proteinExistence type="predicted"/>
<reference evidence="3 4" key="1">
    <citation type="submission" date="2017-07" db="EMBL/GenBank/DDBJ databases">
        <title>Flavobacterium cyanobacteriorum sp. nov., isolated from cyanobacterial aggregates in a eutrophic lake.</title>
        <authorList>
            <person name="Cai H."/>
        </authorList>
    </citation>
    <scope>NUCLEOTIDE SEQUENCE [LARGE SCALE GENOMIC DNA]</scope>
    <source>
        <strain evidence="3 4">TH021</strain>
    </source>
</reference>
<gene>
    <name evidence="3" type="ORF">CHU92_07040</name>
</gene>
<sequence>MHNVIRVIALFLICLPLHAQDSHKAKHLLDQVSERIKSYQNIVIDFRYSVSNPQENLNQESKGNVALKGNLYVLNFMGVTRIFDGRKVYNIVPEDEEITISTHDDQKADVLTPSKMLTFFNYGYRYSWDILQNLKGRKIQYVKLHPTNPKDKTKEVLIGIDVQTKHIYNLIKIDRDGTKTTFTINSFRPNQPLSKNHFTFTESKYPNYYINRLD</sequence>
<accession>A0A255Z986</accession>
<organism evidence="3 4">
    <name type="scientific">Flavobacterium cyanobacteriorum</name>
    <dbReference type="NCBI Taxonomy" id="2022802"/>
    <lineage>
        <taxon>Bacteria</taxon>
        <taxon>Pseudomonadati</taxon>
        <taxon>Bacteroidota</taxon>
        <taxon>Flavobacteriia</taxon>
        <taxon>Flavobacteriales</taxon>
        <taxon>Flavobacteriaceae</taxon>
        <taxon>Flavobacterium</taxon>
    </lineage>
</organism>
<dbReference type="SUPFAM" id="SSF89392">
    <property type="entry name" value="Prokaryotic lipoproteins and lipoprotein localization factors"/>
    <property type="match status" value="1"/>
</dbReference>